<gene>
    <name evidence="8" type="ORF">Cpa01nite_04000</name>
</gene>
<dbReference type="InterPro" id="IPR001099">
    <property type="entry name" value="Chalcone/stilbene_synt_N"/>
</dbReference>
<reference evidence="8" key="1">
    <citation type="submission" date="2021-01" db="EMBL/GenBank/DDBJ databases">
        <title>Whole genome shotgun sequence of Cellulomonas pakistanensis NBRC 110800.</title>
        <authorList>
            <person name="Komaki H."/>
            <person name="Tamura T."/>
        </authorList>
    </citation>
    <scope>NUCLEOTIDE SEQUENCE</scope>
    <source>
        <strain evidence="8">NBRC 110800</strain>
    </source>
</reference>
<keyword evidence="2" id="KW-0808">Transferase</keyword>
<comment type="caution">
    <text evidence="8">The sequence shown here is derived from an EMBL/GenBank/DDBJ whole genome shotgun (WGS) entry which is preliminary data.</text>
</comment>
<feature type="domain" description="Chalcone/stilbene synthase C-terminal" evidence="7">
    <location>
        <begin position="220"/>
        <end position="353"/>
    </location>
</feature>
<dbReference type="Proteomes" id="UP000642125">
    <property type="component" value="Unassembled WGS sequence"/>
</dbReference>
<dbReference type="RefSeq" id="WP_203667058.1">
    <property type="nucleotide sequence ID" value="NZ_BONO01000002.1"/>
</dbReference>
<dbReference type="SUPFAM" id="SSF53901">
    <property type="entry name" value="Thiolase-like"/>
    <property type="match status" value="2"/>
</dbReference>
<keyword evidence="9" id="KW-1185">Reference proteome</keyword>
<name>A0A919U4F8_9CELL</name>
<dbReference type="AlphaFoldDB" id="A0A919U4F8"/>
<dbReference type="Pfam" id="PF00195">
    <property type="entry name" value="Chal_sti_synt_N"/>
    <property type="match status" value="1"/>
</dbReference>
<evidence type="ECO:0000256" key="5">
    <source>
        <dbReference type="SAM" id="MobiDB-lite"/>
    </source>
</evidence>
<feature type="active site" description="Acyl-thioester intermediate" evidence="4">
    <location>
        <position position="139"/>
    </location>
</feature>
<protein>
    <submittedName>
        <fullName evidence="8">Stilbene synthase</fullName>
    </submittedName>
</protein>
<evidence type="ECO:0000256" key="1">
    <source>
        <dbReference type="ARBA" id="ARBA00005531"/>
    </source>
</evidence>
<dbReference type="InterPro" id="IPR011141">
    <property type="entry name" value="Polyketide_synthase_type-III"/>
</dbReference>
<dbReference type="CDD" id="cd00831">
    <property type="entry name" value="CHS_like"/>
    <property type="match status" value="1"/>
</dbReference>
<sequence>MSRIAAVAPVLPEHAYPQAEITAEVAGLVTRDPRRRGLLEKVQASSGIDTRHTVLPLEKYAGLSSFTETNDIYLREGLELAARAATDALTAAGLRPADVDHLFFTTVTGVSAPSLDALLVGRLGLREDVRRVPSFGLGCAGGAAGLARVDDHLAGHPDEVALLVSVELCSLTLQHDDDSTANLVASGLFGDGAAAAVLVGDRRAAALGIDGPRVVGTRSALYPGTENDLGWQVGGSGFRIVLSGGMAQTVAGHAAADVAALLAPLGARAADVAHWVVHPGGPKILDAVEDALALGPEALAGSRATLARTGNLSSAAVLHVLADVLAGPPPDPGALGAVLAFGPGVGAELVALRWPGADGDDVRDVPGGPDVPGGSIEEEAS</sequence>
<dbReference type="PIRSF" id="PIRSF000451">
    <property type="entry name" value="PKS_III"/>
    <property type="match status" value="1"/>
</dbReference>
<dbReference type="PANTHER" id="PTHR11877:SF99">
    <property type="entry name" value="1,3,6,8-TETRAHYDROXYNAPHTHALENE SYNTHASE"/>
    <property type="match status" value="1"/>
</dbReference>
<dbReference type="EMBL" id="BONO01000002">
    <property type="protein sequence ID" value="GIG35019.1"/>
    <property type="molecule type" value="Genomic_DNA"/>
</dbReference>
<dbReference type="PANTHER" id="PTHR11877">
    <property type="entry name" value="HYDROXYMETHYLGLUTARYL-COA SYNTHASE"/>
    <property type="match status" value="1"/>
</dbReference>
<evidence type="ECO:0000259" key="6">
    <source>
        <dbReference type="Pfam" id="PF00195"/>
    </source>
</evidence>
<keyword evidence="3" id="KW-0012">Acyltransferase</keyword>
<evidence type="ECO:0000256" key="3">
    <source>
        <dbReference type="ARBA" id="ARBA00023315"/>
    </source>
</evidence>
<accession>A0A919U4F8</accession>
<evidence type="ECO:0000313" key="9">
    <source>
        <dbReference type="Proteomes" id="UP000642125"/>
    </source>
</evidence>
<evidence type="ECO:0000259" key="7">
    <source>
        <dbReference type="Pfam" id="PF02797"/>
    </source>
</evidence>
<evidence type="ECO:0000256" key="4">
    <source>
        <dbReference type="PIRSR" id="PIRSR000451-1"/>
    </source>
</evidence>
<proteinExistence type="inferred from homology"/>
<dbReference type="InterPro" id="IPR012328">
    <property type="entry name" value="Chalcone/stilbene_synt_C"/>
</dbReference>
<feature type="domain" description="Chalcone/stilbene synthase N-terminal" evidence="6">
    <location>
        <begin position="7"/>
        <end position="199"/>
    </location>
</feature>
<comment type="similarity">
    <text evidence="1">Belongs to the thiolase-like superfamily. Chalcone/stilbene synthases family.</text>
</comment>
<dbReference type="Pfam" id="PF02797">
    <property type="entry name" value="Chal_sti_synt_C"/>
    <property type="match status" value="1"/>
</dbReference>
<dbReference type="GO" id="GO:0016747">
    <property type="term" value="F:acyltransferase activity, transferring groups other than amino-acyl groups"/>
    <property type="evidence" value="ECO:0007669"/>
    <property type="project" value="InterPro"/>
</dbReference>
<dbReference type="Gene3D" id="3.40.47.10">
    <property type="match status" value="2"/>
</dbReference>
<feature type="compositionally biased region" description="Low complexity" evidence="5">
    <location>
        <begin position="365"/>
        <end position="374"/>
    </location>
</feature>
<dbReference type="GO" id="GO:0030639">
    <property type="term" value="P:polyketide biosynthetic process"/>
    <property type="evidence" value="ECO:0007669"/>
    <property type="project" value="TreeGrafter"/>
</dbReference>
<evidence type="ECO:0000256" key="2">
    <source>
        <dbReference type="ARBA" id="ARBA00022679"/>
    </source>
</evidence>
<organism evidence="8 9">
    <name type="scientific">Cellulomonas pakistanensis</name>
    <dbReference type="NCBI Taxonomy" id="992287"/>
    <lineage>
        <taxon>Bacteria</taxon>
        <taxon>Bacillati</taxon>
        <taxon>Actinomycetota</taxon>
        <taxon>Actinomycetes</taxon>
        <taxon>Micrococcales</taxon>
        <taxon>Cellulomonadaceae</taxon>
        <taxon>Cellulomonas</taxon>
    </lineage>
</organism>
<evidence type="ECO:0000313" key="8">
    <source>
        <dbReference type="EMBL" id="GIG35019.1"/>
    </source>
</evidence>
<feature type="region of interest" description="Disordered" evidence="5">
    <location>
        <begin position="356"/>
        <end position="381"/>
    </location>
</feature>
<dbReference type="InterPro" id="IPR016039">
    <property type="entry name" value="Thiolase-like"/>
</dbReference>